<feature type="region of interest" description="Disordered" evidence="1">
    <location>
        <begin position="404"/>
        <end position="476"/>
    </location>
</feature>
<feature type="compositionally biased region" description="Acidic residues" evidence="1">
    <location>
        <begin position="465"/>
        <end position="476"/>
    </location>
</feature>
<feature type="compositionally biased region" description="Polar residues" evidence="1">
    <location>
        <begin position="183"/>
        <end position="194"/>
    </location>
</feature>
<keyword evidence="3" id="KW-1185">Reference proteome</keyword>
<protein>
    <submittedName>
        <fullName evidence="2">Uncharacterized protein</fullName>
    </submittedName>
</protein>
<organism evidence="2 3">
    <name type="scientific">Lophium mytilinum</name>
    <dbReference type="NCBI Taxonomy" id="390894"/>
    <lineage>
        <taxon>Eukaryota</taxon>
        <taxon>Fungi</taxon>
        <taxon>Dikarya</taxon>
        <taxon>Ascomycota</taxon>
        <taxon>Pezizomycotina</taxon>
        <taxon>Dothideomycetes</taxon>
        <taxon>Pleosporomycetidae</taxon>
        <taxon>Mytilinidiales</taxon>
        <taxon>Mytilinidiaceae</taxon>
        <taxon>Lophium</taxon>
    </lineage>
</organism>
<accession>A0A6A6QCE6</accession>
<proteinExistence type="predicted"/>
<feature type="compositionally biased region" description="Low complexity" evidence="1">
    <location>
        <begin position="426"/>
        <end position="441"/>
    </location>
</feature>
<dbReference type="EMBL" id="MU004198">
    <property type="protein sequence ID" value="KAF2489734.1"/>
    <property type="molecule type" value="Genomic_DNA"/>
</dbReference>
<gene>
    <name evidence="2" type="ORF">BU16DRAFT_622362</name>
</gene>
<feature type="compositionally biased region" description="Basic and acidic residues" evidence="1">
    <location>
        <begin position="161"/>
        <end position="175"/>
    </location>
</feature>
<dbReference type="AlphaFoldDB" id="A0A6A6QCE6"/>
<feature type="region of interest" description="Disordered" evidence="1">
    <location>
        <begin position="353"/>
        <end position="383"/>
    </location>
</feature>
<sequence length="476" mass="53661">MSVSDNFAEHAQKLRKALTSAMQNRKPTGRRHATKVNCTHIEMDRIFGYQQCQSCGRFPSFGWLYMCRQDEREAEPLPFNDSILKNDSSIESLARADLEDIGVSKSIVENAEKGGYTVEQLHRIKAQKLRLNEVVSIADRFRCENESPQTKELVELGTNTEGHKRKDSGVDRPSSENDPPPMTNDSTENQQSQDEIFPLPQPAPSTSTSLNELDPTLKRIITIPPPCQMKVCHSCRPFYKDRIYISFGAVLANEVPPLTTEEAKDLPVVSAEIVRNIGLRPRQHRLLSEEFYASFDSQYTITTTHSEQEDLHILRQGPRDFYKLGSGPSNELKREFQKISLRSSLMQAFNSLFRPSRDPSSDGSTITLPLARTGRHRGGWTDETDDFDLGSLKRVRSHRRLVIEQESSRTTSGFTSDISEDDHLDASSSDAYSEYSSLSEGSEVEVDGGVALTEESVEKHIPDILTEDEEQIMTQV</sequence>
<dbReference type="OrthoDB" id="4776522at2759"/>
<reference evidence="2" key="1">
    <citation type="journal article" date="2020" name="Stud. Mycol.">
        <title>101 Dothideomycetes genomes: a test case for predicting lifestyles and emergence of pathogens.</title>
        <authorList>
            <person name="Haridas S."/>
            <person name="Albert R."/>
            <person name="Binder M."/>
            <person name="Bloem J."/>
            <person name="Labutti K."/>
            <person name="Salamov A."/>
            <person name="Andreopoulos B."/>
            <person name="Baker S."/>
            <person name="Barry K."/>
            <person name="Bills G."/>
            <person name="Bluhm B."/>
            <person name="Cannon C."/>
            <person name="Castanera R."/>
            <person name="Culley D."/>
            <person name="Daum C."/>
            <person name="Ezra D."/>
            <person name="Gonzalez J."/>
            <person name="Henrissat B."/>
            <person name="Kuo A."/>
            <person name="Liang C."/>
            <person name="Lipzen A."/>
            <person name="Lutzoni F."/>
            <person name="Magnuson J."/>
            <person name="Mondo S."/>
            <person name="Nolan M."/>
            <person name="Ohm R."/>
            <person name="Pangilinan J."/>
            <person name="Park H.-J."/>
            <person name="Ramirez L."/>
            <person name="Alfaro M."/>
            <person name="Sun H."/>
            <person name="Tritt A."/>
            <person name="Yoshinaga Y."/>
            <person name="Zwiers L.-H."/>
            <person name="Turgeon B."/>
            <person name="Goodwin S."/>
            <person name="Spatafora J."/>
            <person name="Crous P."/>
            <person name="Grigoriev I."/>
        </authorList>
    </citation>
    <scope>NUCLEOTIDE SEQUENCE</scope>
    <source>
        <strain evidence="2">CBS 269.34</strain>
    </source>
</reference>
<evidence type="ECO:0000313" key="3">
    <source>
        <dbReference type="Proteomes" id="UP000799750"/>
    </source>
</evidence>
<feature type="region of interest" description="Disordered" evidence="1">
    <location>
        <begin position="148"/>
        <end position="212"/>
    </location>
</feature>
<name>A0A6A6QCE6_9PEZI</name>
<evidence type="ECO:0000313" key="2">
    <source>
        <dbReference type="EMBL" id="KAF2489734.1"/>
    </source>
</evidence>
<dbReference type="Proteomes" id="UP000799750">
    <property type="component" value="Unassembled WGS sequence"/>
</dbReference>
<evidence type="ECO:0000256" key="1">
    <source>
        <dbReference type="SAM" id="MobiDB-lite"/>
    </source>
</evidence>
<feature type="compositionally biased region" description="Polar residues" evidence="1">
    <location>
        <begin position="408"/>
        <end position="417"/>
    </location>
</feature>